<comment type="caution">
    <text evidence="3">The sequence shown here is derived from an EMBL/GenBank/DDBJ whole genome shotgun (WGS) entry which is preliminary data.</text>
</comment>
<evidence type="ECO:0000259" key="2">
    <source>
        <dbReference type="SMART" id="SM00014"/>
    </source>
</evidence>
<reference evidence="4 5" key="1">
    <citation type="submission" date="2019-11" db="EMBL/GenBank/DDBJ databases">
        <title>Draft genome sequence of Labilibaculum sp. strain SYP isolated from Black Sea.</title>
        <authorList>
            <person name="Yadav S."/>
            <person name="Villanueva L."/>
        </authorList>
    </citation>
    <scope>NUCLEOTIDE SEQUENCE [LARGE SCALE GENOMIC DNA]</scope>
    <source>
        <strain evidence="4 5">44</strain>
    </source>
</reference>
<dbReference type="OrthoDB" id="9773582at2"/>
<dbReference type="InterPro" id="IPR000326">
    <property type="entry name" value="PAP2/HPO"/>
</dbReference>
<feature type="transmembrane region" description="Helical" evidence="1">
    <location>
        <begin position="40"/>
        <end position="62"/>
    </location>
</feature>
<reference evidence="3 6" key="2">
    <citation type="submission" date="2019-12" db="EMBL/GenBank/DDBJ databases">
        <title>Draft genome sequence of Labilibaculum sp. strain 44 isolated from deep waters of Black Sea.</title>
        <authorList>
            <person name="Yadav S."/>
            <person name="Villanueva L."/>
        </authorList>
    </citation>
    <scope>NUCLEOTIDE SEQUENCE [LARGE SCALE GENOMIC DNA]</scope>
    <source>
        <strain evidence="3 6">44</strain>
    </source>
</reference>
<dbReference type="InterPro" id="IPR036938">
    <property type="entry name" value="PAP2/HPO_sf"/>
</dbReference>
<dbReference type="PANTHER" id="PTHR14969:SF13">
    <property type="entry name" value="AT30094P"/>
    <property type="match status" value="1"/>
</dbReference>
<organism evidence="3 6">
    <name type="scientific">Labilibaculum euxinus</name>
    <dbReference type="NCBI Taxonomy" id="2686357"/>
    <lineage>
        <taxon>Bacteria</taxon>
        <taxon>Pseudomonadati</taxon>
        <taxon>Bacteroidota</taxon>
        <taxon>Bacteroidia</taxon>
        <taxon>Marinilabiliales</taxon>
        <taxon>Marinifilaceae</taxon>
        <taxon>Labilibaculum</taxon>
    </lineage>
</organism>
<feature type="domain" description="Phosphatidic acid phosphatase type 2/haloperoxidase" evidence="2">
    <location>
        <begin position="160"/>
        <end position="265"/>
    </location>
</feature>
<keyword evidence="1" id="KW-1133">Transmembrane helix</keyword>
<dbReference type="Proteomes" id="UP000285951">
    <property type="component" value="Unassembled WGS sequence"/>
</dbReference>
<proteinExistence type="predicted"/>
<dbReference type="Gene3D" id="1.20.144.10">
    <property type="entry name" value="Phosphatidic acid phosphatase type 2/haloperoxidase"/>
    <property type="match status" value="1"/>
</dbReference>
<evidence type="ECO:0000256" key="1">
    <source>
        <dbReference type="SAM" id="Phobius"/>
    </source>
</evidence>
<keyword evidence="1" id="KW-0472">Membrane</keyword>
<dbReference type="Pfam" id="PF01569">
    <property type="entry name" value="PAP2"/>
    <property type="match status" value="1"/>
</dbReference>
<dbReference type="SUPFAM" id="SSF48317">
    <property type="entry name" value="Acid phosphatase/Vanadium-dependent haloperoxidase"/>
    <property type="match status" value="1"/>
</dbReference>
<sequence>MEREPKAIHCGWLFLFLGTPIQNFHLFLLELKKFYALKHYSLPICLFLILLLSIPTHGYAQVKIDTTVTFPKTRLNPGLGKRVFNKENLLVFGGLLGTSFLLDEWSNKRLKLNQNSFLDSYTNIFNEFGEKKYTAPATFATWIIGTAIKDERLSNTALNSGKALITAAILTEGTKIIAGRSRPSLNRGNMHFNAFGGTSNETKSFPSGHAFVSWAVFTPFAEEYSKWIYVIPASVSFARMYRNKHWFSDVVLGGGIGYFAGLYFHKRKNQSVIFDGNGIVIKF</sequence>
<keyword evidence="5" id="KW-1185">Reference proteome</keyword>
<evidence type="ECO:0000313" key="6">
    <source>
        <dbReference type="Proteomes" id="UP000462449"/>
    </source>
</evidence>
<evidence type="ECO:0000313" key="4">
    <source>
        <dbReference type="EMBL" id="MVB06916.1"/>
    </source>
</evidence>
<feature type="transmembrane region" description="Helical" evidence="1">
    <location>
        <begin position="246"/>
        <end position="264"/>
    </location>
</feature>
<protein>
    <submittedName>
        <fullName evidence="3">Phosphatase PAP2 family protein</fullName>
    </submittedName>
</protein>
<name>A0A7M4D4Y2_9BACT</name>
<feature type="transmembrane region" description="Helical" evidence="1">
    <location>
        <begin position="7"/>
        <end position="28"/>
    </location>
</feature>
<dbReference type="SMART" id="SM00014">
    <property type="entry name" value="acidPPc"/>
    <property type="match status" value="1"/>
</dbReference>
<dbReference type="AlphaFoldDB" id="A0A7M4D4Y2"/>
<keyword evidence="1" id="KW-0812">Transmembrane</keyword>
<dbReference type="EMBL" id="WOTW01000014">
    <property type="protein sequence ID" value="MUP37711.1"/>
    <property type="molecule type" value="Genomic_DNA"/>
</dbReference>
<dbReference type="EMBL" id="QTZN02000014">
    <property type="protein sequence ID" value="MVB06916.1"/>
    <property type="molecule type" value="Genomic_DNA"/>
</dbReference>
<evidence type="ECO:0000313" key="3">
    <source>
        <dbReference type="EMBL" id="MUP37711.1"/>
    </source>
</evidence>
<gene>
    <name evidence="4" type="ORF">DWB62_007770</name>
    <name evidence="3" type="ORF">GNY23_07770</name>
</gene>
<accession>A0A7M4D4Y2</accession>
<evidence type="ECO:0000313" key="5">
    <source>
        <dbReference type="Proteomes" id="UP000285951"/>
    </source>
</evidence>
<dbReference type="PANTHER" id="PTHR14969">
    <property type="entry name" value="SPHINGOSINE-1-PHOSPHATE PHOSPHOHYDROLASE"/>
    <property type="match status" value="1"/>
</dbReference>
<dbReference type="Proteomes" id="UP000462449">
    <property type="component" value="Unassembled WGS sequence"/>
</dbReference>